<feature type="compositionally biased region" description="Basic residues" evidence="7">
    <location>
        <begin position="130"/>
        <end position="139"/>
    </location>
</feature>
<dbReference type="InterPro" id="IPR016197">
    <property type="entry name" value="Chromo-like_dom_sf"/>
</dbReference>
<dbReference type="PANTHER" id="PTHR45623:SF17">
    <property type="entry name" value="CHROMODOMAIN-HELICASE-DNA-BINDING PROTEIN 3-RELATED"/>
    <property type="match status" value="1"/>
</dbReference>
<accession>A0AAV5AAC1</accession>
<dbReference type="CDD" id="cd18793">
    <property type="entry name" value="SF2_C_SNF"/>
    <property type="match status" value="1"/>
</dbReference>
<evidence type="ECO:0000313" key="11">
    <source>
        <dbReference type="Proteomes" id="UP001050691"/>
    </source>
</evidence>
<feature type="compositionally biased region" description="Low complexity" evidence="7">
    <location>
        <begin position="626"/>
        <end position="638"/>
    </location>
</feature>
<feature type="compositionally biased region" description="Basic residues" evidence="7">
    <location>
        <begin position="665"/>
        <end position="681"/>
    </location>
</feature>
<comment type="caution">
    <text evidence="10">The sequence shown here is derived from an EMBL/GenBank/DDBJ whole genome shotgun (WGS) entry which is preliminary data.</text>
</comment>
<dbReference type="Pfam" id="PF00176">
    <property type="entry name" value="SNF2-rel_dom"/>
    <property type="match status" value="1"/>
</dbReference>
<dbReference type="Proteomes" id="UP001050691">
    <property type="component" value="Unassembled WGS sequence"/>
</dbReference>
<dbReference type="GO" id="GO:0005634">
    <property type="term" value="C:nucleus"/>
    <property type="evidence" value="ECO:0007669"/>
    <property type="project" value="UniProtKB-SubCell"/>
</dbReference>
<feature type="domain" description="Helicase C-terminal" evidence="9">
    <location>
        <begin position="1162"/>
        <end position="1330"/>
    </location>
</feature>
<dbReference type="InterPro" id="IPR000330">
    <property type="entry name" value="SNF2_N"/>
</dbReference>
<evidence type="ECO:0000256" key="3">
    <source>
        <dbReference type="ARBA" id="ARBA00022741"/>
    </source>
</evidence>
<feature type="region of interest" description="Disordered" evidence="7">
    <location>
        <begin position="299"/>
        <end position="327"/>
    </location>
</feature>
<dbReference type="GO" id="GO:0016887">
    <property type="term" value="F:ATP hydrolysis activity"/>
    <property type="evidence" value="ECO:0007669"/>
    <property type="project" value="TreeGrafter"/>
</dbReference>
<feature type="region of interest" description="Disordered" evidence="7">
    <location>
        <begin position="1517"/>
        <end position="1576"/>
    </location>
</feature>
<dbReference type="GO" id="GO:0003677">
    <property type="term" value="F:DNA binding"/>
    <property type="evidence" value="ECO:0007669"/>
    <property type="project" value="TreeGrafter"/>
</dbReference>
<evidence type="ECO:0000256" key="7">
    <source>
        <dbReference type="SAM" id="MobiDB-lite"/>
    </source>
</evidence>
<keyword evidence="6" id="KW-0539">Nucleus</keyword>
<evidence type="ECO:0000256" key="1">
    <source>
        <dbReference type="ARBA" id="ARBA00004123"/>
    </source>
</evidence>
<evidence type="ECO:0000259" key="8">
    <source>
        <dbReference type="PROSITE" id="PS51192"/>
    </source>
</evidence>
<feature type="compositionally biased region" description="Polar residues" evidence="7">
    <location>
        <begin position="1487"/>
        <end position="1497"/>
    </location>
</feature>
<dbReference type="InterPro" id="IPR001650">
    <property type="entry name" value="Helicase_C-like"/>
</dbReference>
<dbReference type="InterPro" id="IPR000953">
    <property type="entry name" value="Chromo/chromo_shadow_dom"/>
</dbReference>
<evidence type="ECO:0000259" key="9">
    <source>
        <dbReference type="PROSITE" id="PS51194"/>
    </source>
</evidence>
<feature type="region of interest" description="Disordered" evidence="7">
    <location>
        <begin position="665"/>
        <end position="707"/>
    </location>
</feature>
<dbReference type="Gene3D" id="2.40.50.40">
    <property type="match status" value="1"/>
</dbReference>
<evidence type="ECO:0000256" key="4">
    <source>
        <dbReference type="ARBA" id="ARBA00022801"/>
    </source>
</evidence>
<dbReference type="PANTHER" id="PTHR45623">
    <property type="entry name" value="CHROMODOMAIN-HELICASE-DNA-BINDING PROTEIN 3-RELATED-RELATED"/>
    <property type="match status" value="1"/>
</dbReference>
<keyword evidence="5" id="KW-0067">ATP-binding</keyword>
<dbReference type="PROSITE" id="PS51192">
    <property type="entry name" value="HELICASE_ATP_BIND_1"/>
    <property type="match status" value="1"/>
</dbReference>
<dbReference type="EMBL" id="BPWL01000004">
    <property type="protein sequence ID" value="GJJ09860.1"/>
    <property type="molecule type" value="Genomic_DNA"/>
</dbReference>
<organism evidence="10 11">
    <name type="scientific">Clathrus columnatus</name>
    <dbReference type="NCBI Taxonomy" id="1419009"/>
    <lineage>
        <taxon>Eukaryota</taxon>
        <taxon>Fungi</taxon>
        <taxon>Dikarya</taxon>
        <taxon>Basidiomycota</taxon>
        <taxon>Agaricomycotina</taxon>
        <taxon>Agaricomycetes</taxon>
        <taxon>Phallomycetidae</taxon>
        <taxon>Phallales</taxon>
        <taxon>Clathraceae</taxon>
        <taxon>Clathrus</taxon>
    </lineage>
</organism>
<reference evidence="10" key="1">
    <citation type="submission" date="2021-10" db="EMBL/GenBank/DDBJ databases">
        <title>De novo Genome Assembly of Clathrus columnatus (Basidiomycota, Fungi) Using Illumina and Nanopore Sequence Data.</title>
        <authorList>
            <person name="Ogiso-Tanaka E."/>
            <person name="Itagaki H."/>
            <person name="Hosoya T."/>
            <person name="Hosaka K."/>
        </authorList>
    </citation>
    <scope>NUCLEOTIDE SEQUENCE</scope>
    <source>
        <strain evidence="10">MO-923</strain>
    </source>
</reference>
<feature type="region of interest" description="Disordered" evidence="7">
    <location>
        <begin position="623"/>
        <end position="643"/>
    </location>
</feature>
<feature type="region of interest" description="Disordered" evidence="7">
    <location>
        <begin position="1454"/>
        <end position="1503"/>
    </location>
</feature>
<name>A0AAV5AAC1_9AGAM</name>
<dbReference type="InterPro" id="IPR027417">
    <property type="entry name" value="P-loop_NTPase"/>
</dbReference>
<feature type="compositionally biased region" description="Basic residues" evidence="7">
    <location>
        <begin position="304"/>
        <end position="316"/>
    </location>
</feature>
<feature type="compositionally biased region" description="Basic and acidic residues" evidence="7">
    <location>
        <begin position="194"/>
        <end position="207"/>
    </location>
</feature>
<feature type="compositionally biased region" description="Acidic residues" evidence="7">
    <location>
        <begin position="167"/>
        <end position="176"/>
    </location>
</feature>
<evidence type="ECO:0000256" key="6">
    <source>
        <dbReference type="ARBA" id="ARBA00023242"/>
    </source>
</evidence>
<dbReference type="GO" id="GO:0140658">
    <property type="term" value="F:ATP-dependent chromatin remodeler activity"/>
    <property type="evidence" value="ECO:0007669"/>
    <property type="project" value="TreeGrafter"/>
</dbReference>
<evidence type="ECO:0008006" key="12">
    <source>
        <dbReference type="Google" id="ProtNLM"/>
    </source>
</evidence>
<dbReference type="InterPro" id="IPR056616">
    <property type="entry name" value="Chromo_MIT1"/>
</dbReference>
<evidence type="ECO:0000256" key="5">
    <source>
        <dbReference type="ARBA" id="ARBA00022840"/>
    </source>
</evidence>
<dbReference type="InterPro" id="IPR014001">
    <property type="entry name" value="Helicase_ATP-bd"/>
</dbReference>
<dbReference type="GO" id="GO:0042393">
    <property type="term" value="F:histone binding"/>
    <property type="evidence" value="ECO:0007669"/>
    <property type="project" value="TreeGrafter"/>
</dbReference>
<dbReference type="SMART" id="SM00487">
    <property type="entry name" value="DEXDc"/>
    <property type="match status" value="1"/>
</dbReference>
<protein>
    <recommendedName>
        <fullName evidence="12">Chromatin remodeling factor mit1</fullName>
    </recommendedName>
</protein>
<feature type="compositionally biased region" description="Polar residues" evidence="7">
    <location>
        <begin position="1523"/>
        <end position="1539"/>
    </location>
</feature>
<dbReference type="GO" id="GO:0005524">
    <property type="term" value="F:ATP binding"/>
    <property type="evidence" value="ECO:0007669"/>
    <property type="project" value="UniProtKB-KW"/>
</dbReference>
<dbReference type="SMART" id="SM00298">
    <property type="entry name" value="CHROMO"/>
    <property type="match status" value="2"/>
</dbReference>
<dbReference type="Pfam" id="PF00271">
    <property type="entry name" value="Helicase_C"/>
    <property type="match status" value="1"/>
</dbReference>
<keyword evidence="11" id="KW-1185">Reference proteome</keyword>
<feature type="compositionally biased region" description="Polar residues" evidence="7">
    <location>
        <begin position="208"/>
        <end position="226"/>
    </location>
</feature>
<keyword evidence="2" id="KW-0677">Repeat</keyword>
<dbReference type="InterPro" id="IPR038718">
    <property type="entry name" value="SNF2-like_sf"/>
</dbReference>
<dbReference type="Pfam" id="PF23615">
    <property type="entry name" value="Chromo_MIT1"/>
    <property type="match status" value="1"/>
</dbReference>
<dbReference type="SUPFAM" id="SSF54160">
    <property type="entry name" value="Chromo domain-like"/>
    <property type="match status" value="1"/>
</dbReference>
<gene>
    <name evidence="10" type="ORF">Clacol_004084</name>
</gene>
<dbReference type="GO" id="GO:0000785">
    <property type="term" value="C:chromatin"/>
    <property type="evidence" value="ECO:0007669"/>
    <property type="project" value="TreeGrafter"/>
</dbReference>
<comment type="subcellular location">
    <subcellularLocation>
        <location evidence="1">Nucleus</location>
    </subcellularLocation>
</comment>
<dbReference type="PROSITE" id="PS51194">
    <property type="entry name" value="HELICASE_CTER"/>
    <property type="match status" value="1"/>
</dbReference>
<feature type="domain" description="Helicase ATP-binding" evidence="8">
    <location>
        <begin position="831"/>
        <end position="1024"/>
    </location>
</feature>
<dbReference type="SUPFAM" id="SSF52540">
    <property type="entry name" value="P-loop containing nucleoside triphosphate hydrolases"/>
    <property type="match status" value="2"/>
</dbReference>
<dbReference type="Gene3D" id="3.40.50.300">
    <property type="entry name" value="P-loop containing nucleotide triphosphate hydrolases"/>
    <property type="match status" value="1"/>
</dbReference>
<evidence type="ECO:0000313" key="10">
    <source>
        <dbReference type="EMBL" id="GJJ09860.1"/>
    </source>
</evidence>
<dbReference type="GO" id="GO:0003682">
    <property type="term" value="F:chromatin binding"/>
    <property type="evidence" value="ECO:0007669"/>
    <property type="project" value="TreeGrafter"/>
</dbReference>
<dbReference type="Gene3D" id="3.40.50.10810">
    <property type="entry name" value="Tandem AAA-ATPase domain"/>
    <property type="match status" value="1"/>
</dbReference>
<keyword evidence="4" id="KW-0378">Hydrolase</keyword>
<keyword evidence="3" id="KW-0547">Nucleotide-binding</keyword>
<dbReference type="InterPro" id="IPR049730">
    <property type="entry name" value="SNF2/RAD54-like_C"/>
</dbReference>
<feature type="compositionally biased region" description="Basic residues" evidence="7">
    <location>
        <begin position="1565"/>
        <end position="1574"/>
    </location>
</feature>
<proteinExistence type="predicted"/>
<feature type="region of interest" description="Disordered" evidence="7">
    <location>
        <begin position="104"/>
        <end position="255"/>
    </location>
</feature>
<sequence length="1757" mass="199375">MGSNAGKISLRFVKKRENNAAEFVCRLSHPEEDNYRELRFNMDNIDKNPPVEIVGEIRIRTQPFYWVLHENDTIYRPSRSFKNSYPALITAYAKAKALGTLPKFDPESTQVHPTHRFRPVIKLPPLLKKGPPRGFKRSVTRTSKAETKPIVISESSQDESEGSNSDDYGEEDDYDNLSDTSRKGRRKPGPQPTRRSDRTTKRTDYREGTQSPVKAKSSTRTRQTVIESDEEEDYNSVISDSEEAPQPKEKRIRNRLSRPAYGTIRLIADLSENESDVESPIRAHRNVCDKCQEPPAHVSLNKYYAKRNKNRGRRKNPTPDEEDEEEQLKSLGGWVRCLKCTVAIHWMCLTRAQRDEIMKAARRRNEEAEKEGLSPRKQDTLGAYDTTDFFCNGCIQGGICMHCREVAVAPEAPPEPELSTQNIPDTSHPPIAYLENTNHAEDTLNELRTHIYTVSPDDQSRELLFRCKVCKRLAHYAHLPQPNLDNPLSLIDLAIYYQDNTDWQCTECTSFVFQLDKILAWRPYPANAVEPQRPDEQPPDHKSMLPREYLVKWVGKSYRRVQWVPHMWLLATSSAKLKNFLVTGPRVTLLEAPSDLVNTEQKGTINDSGVDPNFFIVDDTAGQRAGSEGQQGPSGPSPDADRRIPLLWKTVERILDVRIWNPLKPRKKRRGAQSKSSKKKSVGTDSGSESGPEREQQRTAAYASGAEPDNRFLESIDDWESRNGKYISIEQAPDVIWAYIKWQELGYEDATWDVPPLPSDPGYSEFKKAFKSFLEARQVLIAKKSKKEAVTFDNRPKAAFDSKKLALTADPNLGQEGKLLDFQLTGVNWLFRNWWRLQPSILADDMGLGKTVQASTFIGHLVKNYQVSPALVIVPNSTLTNWMRELARWAPNVRVVPYYGESKAREIIRHYELYHDDVVDGFTKLKFHVLVTTYEAVIGREFSSVFKSVPRWELLIVDEAQRCGRFCFIIKFYITDMFEVKNDASLLFRRLNELNLIHRILMTGTPLNNNIRELFNLMNFLDPQNWGDVEALEKEYAEITEDLLMSLHERLKPYFLRRTKADVLKLPPKNEVIVPLSMTSLQKELYKSILSKNVGLIQGLLQPSAKVKNKANGAGLKNMLMDLRKCLQHPYLVQRELEPQGSELTPVAVHKNLVDASCKLRILQMMLPRLKARGHRVLLFSQFVIALDIVDDFLTAEGYKFLRLVSLSTSTVKEPCTNLRQDGNTKQSQRQKDMDAFNQPSSDYFIFILSTRAGGVGINLWSADTVIIFDPDFNPHQDLQAISRAHRYGQQKIVLVFKFMVKDSAEERIVQTGKKKLALDHLIVQKMDEGEIPNDLQSILTFGTKALFEAASEIDDIKYSEQDIDKLIIRTEEEGDAVAEDNNTSGFGFAKLWEAYKDVLKEVQEDASTEDQDTGFWDSILAKATEEQAKIGAAEVTGRGAKRRAATTVKSYVIDVESPEKNQGSRKRQRSRSMDELDVQYSDHGSDGSSTTNQNYMTDDEDGLELAPAPALALSLPPELQAGPSQPSYQYQAGLSQMPQPQPGPSRLPYEPQAGISSMPVPPKPKVKRPRKKTHDWNDDGKLDCGLCQTQHKSGDCFMTHSPENLLEYRLMLLRESTEPISLRRNAVNAIDSYLASRGLLERAKKQGNTFVDFGIMNAGRRPRSPSSPSRIVKKQKLVNGDIQIAPTPPCVVCGGPFHLLKVCPVVKAGSKSILEAMDRVSLIPESQAIINILTNYFHEAKRQEEMQMQQYNVPLS</sequence>
<dbReference type="SMART" id="SM00490">
    <property type="entry name" value="HELICc"/>
    <property type="match status" value="1"/>
</dbReference>
<evidence type="ECO:0000256" key="2">
    <source>
        <dbReference type="ARBA" id="ARBA00022737"/>
    </source>
</evidence>